<proteinExistence type="inferred from homology"/>
<sequence length="309" mass="34139">MKKLIVLLLVPFFLLAGCGNESGNATQSDAEGKINIVTTIAQIGDIAKNVGGEHVQVESLMGPGVDPHVYEAVPSDIDKLENADLIYYNGLNLEGQMNQIFEKMQEEKPTYAVAETIPQEKLTADPENPEVADPHVWFDIQLWQYAVEEVTNALIELDPDNKADYEKNREAYSKELDELHEYALQNAEEVPEKSRVMVTAHDAFQYFGDAYGFEVMGLQGLSTDSEFGLKDVQRIVDTLVERDIKAVFVESSVSDEAINAVVEGAKDKGHEVEIGGEIYSDAMGPEGTEEGTYVGMFTHNIDTIVNSLK</sequence>
<dbReference type="InterPro" id="IPR050492">
    <property type="entry name" value="Bact_metal-bind_prot9"/>
</dbReference>
<evidence type="ECO:0000256" key="5">
    <source>
        <dbReference type="RuleBase" id="RU003512"/>
    </source>
</evidence>
<dbReference type="InterPro" id="IPR006128">
    <property type="entry name" value="Lipoprotein_PsaA-like"/>
</dbReference>
<dbReference type="OrthoDB" id="9793396at2"/>
<gene>
    <name evidence="7" type="ORF">N784_15465</name>
</gene>
<comment type="caution">
    <text evidence="7">The sequence shown here is derived from an EMBL/GenBank/DDBJ whole genome shotgun (WGS) entry which is preliminary data.</text>
</comment>
<dbReference type="PANTHER" id="PTHR42953">
    <property type="entry name" value="HIGH-AFFINITY ZINC UPTAKE SYSTEM PROTEIN ZNUA-RELATED"/>
    <property type="match status" value="1"/>
</dbReference>
<accession>A0A0A5G2J4</accession>
<dbReference type="GO" id="GO:0030001">
    <property type="term" value="P:metal ion transport"/>
    <property type="evidence" value="ECO:0007669"/>
    <property type="project" value="InterPro"/>
</dbReference>
<keyword evidence="2 5" id="KW-0813">Transport</keyword>
<keyword evidence="4 6" id="KW-0732">Signal</keyword>
<comment type="similarity">
    <text evidence="5">Belongs to the bacterial solute-binding protein 9 family.</text>
</comment>
<evidence type="ECO:0000313" key="8">
    <source>
        <dbReference type="Proteomes" id="UP000030401"/>
    </source>
</evidence>
<dbReference type="SUPFAM" id="SSF53807">
    <property type="entry name" value="Helical backbone' metal receptor"/>
    <property type="match status" value="1"/>
</dbReference>
<dbReference type="GO" id="GO:0046872">
    <property type="term" value="F:metal ion binding"/>
    <property type="evidence" value="ECO:0007669"/>
    <property type="project" value="UniProtKB-KW"/>
</dbReference>
<dbReference type="Pfam" id="PF01297">
    <property type="entry name" value="ZnuA"/>
    <property type="match status" value="1"/>
</dbReference>
<evidence type="ECO:0000256" key="6">
    <source>
        <dbReference type="SAM" id="SignalP"/>
    </source>
</evidence>
<dbReference type="EMBL" id="AVPG01000007">
    <property type="protein sequence ID" value="KGX87316.1"/>
    <property type="molecule type" value="Genomic_DNA"/>
</dbReference>
<name>A0A0A5G2J4_9BACI</name>
<protein>
    <submittedName>
        <fullName evidence="7">Manganese transporter</fullName>
    </submittedName>
</protein>
<evidence type="ECO:0000313" key="7">
    <source>
        <dbReference type="EMBL" id="KGX87316.1"/>
    </source>
</evidence>
<evidence type="ECO:0000256" key="1">
    <source>
        <dbReference type="ARBA" id="ARBA00004196"/>
    </source>
</evidence>
<keyword evidence="8" id="KW-1185">Reference proteome</keyword>
<dbReference type="Proteomes" id="UP000030401">
    <property type="component" value="Unassembled WGS sequence"/>
</dbReference>
<dbReference type="GO" id="GO:0007155">
    <property type="term" value="P:cell adhesion"/>
    <property type="evidence" value="ECO:0007669"/>
    <property type="project" value="InterPro"/>
</dbReference>
<reference evidence="7 8" key="1">
    <citation type="submission" date="2013-08" db="EMBL/GenBank/DDBJ databases">
        <authorList>
            <person name="Huang J."/>
            <person name="Wang G."/>
        </authorList>
    </citation>
    <scope>NUCLEOTIDE SEQUENCE [LARGE SCALE GENOMIC DNA]</scope>
    <source>
        <strain evidence="7 8">JSM 072002</strain>
    </source>
</reference>
<dbReference type="eggNOG" id="COG0803">
    <property type="taxonomic scope" value="Bacteria"/>
</dbReference>
<evidence type="ECO:0000256" key="2">
    <source>
        <dbReference type="ARBA" id="ARBA00022448"/>
    </source>
</evidence>
<dbReference type="Gene3D" id="3.40.50.1980">
    <property type="entry name" value="Nitrogenase molybdenum iron protein domain"/>
    <property type="match status" value="2"/>
</dbReference>
<dbReference type="PRINTS" id="PR00691">
    <property type="entry name" value="ADHESINB"/>
</dbReference>
<evidence type="ECO:0000256" key="4">
    <source>
        <dbReference type="ARBA" id="ARBA00022729"/>
    </source>
</evidence>
<dbReference type="STRING" id="1385512.N784_15465"/>
<dbReference type="RefSeq" id="WP_036833447.1">
    <property type="nucleotide sequence ID" value="NZ_AVPG01000007.1"/>
</dbReference>
<dbReference type="PRINTS" id="PR00690">
    <property type="entry name" value="ADHESNFAMILY"/>
</dbReference>
<dbReference type="InterPro" id="IPR006129">
    <property type="entry name" value="AdhesinB"/>
</dbReference>
<feature type="signal peptide" evidence="6">
    <location>
        <begin position="1"/>
        <end position="16"/>
    </location>
</feature>
<dbReference type="PROSITE" id="PS51257">
    <property type="entry name" value="PROKAR_LIPOPROTEIN"/>
    <property type="match status" value="1"/>
</dbReference>
<dbReference type="InterPro" id="IPR006127">
    <property type="entry name" value="ZnuA-like"/>
</dbReference>
<dbReference type="GO" id="GO:0030313">
    <property type="term" value="C:cell envelope"/>
    <property type="evidence" value="ECO:0007669"/>
    <property type="project" value="UniProtKB-SubCell"/>
</dbReference>
<organism evidence="7 8">
    <name type="scientific">Pontibacillus litoralis JSM 072002</name>
    <dbReference type="NCBI Taxonomy" id="1385512"/>
    <lineage>
        <taxon>Bacteria</taxon>
        <taxon>Bacillati</taxon>
        <taxon>Bacillota</taxon>
        <taxon>Bacilli</taxon>
        <taxon>Bacillales</taxon>
        <taxon>Bacillaceae</taxon>
        <taxon>Pontibacillus</taxon>
    </lineage>
</organism>
<dbReference type="PANTHER" id="PTHR42953:SF1">
    <property type="entry name" value="METAL-BINDING PROTEIN HI_0362-RELATED"/>
    <property type="match status" value="1"/>
</dbReference>
<keyword evidence="3" id="KW-0479">Metal-binding</keyword>
<evidence type="ECO:0000256" key="3">
    <source>
        <dbReference type="ARBA" id="ARBA00022723"/>
    </source>
</evidence>
<dbReference type="AlphaFoldDB" id="A0A0A5G2J4"/>
<comment type="subcellular location">
    <subcellularLocation>
        <location evidence="1">Cell envelope</location>
    </subcellularLocation>
</comment>
<feature type="chain" id="PRO_5039251186" evidence="6">
    <location>
        <begin position="17"/>
        <end position="309"/>
    </location>
</feature>